<dbReference type="NCBIfam" id="TIGR00116">
    <property type="entry name" value="tsf"/>
    <property type="match status" value="1"/>
</dbReference>
<evidence type="ECO:0000256" key="7">
    <source>
        <dbReference type="RuleBase" id="RU000642"/>
    </source>
</evidence>
<dbReference type="FunFam" id="1.10.8.10:FF:000001">
    <property type="entry name" value="Elongation factor Ts"/>
    <property type="match status" value="1"/>
</dbReference>
<feature type="domain" description="Translation elongation factor EFTs/EF1B dimerisation" evidence="9">
    <location>
        <begin position="71"/>
        <end position="274"/>
    </location>
</feature>
<name>A0A1H6R7U5_9GAMM</name>
<dbReference type="Gene3D" id="1.10.286.20">
    <property type="match status" value="1"/>
</dbReference>
<protein>
    <recommendedName>
        <fullName evidence="2 6">Elongation factor Ts</fullName>
        <shortName evidence="6">EF-Ts</shortName>
    </recommendedName>
</protein>
<evidence type="ECO:0000256" key="1">
    <source>
        <dbReference type="ARBA" id="ARBA00005532"/>
    </source>
</evidence>
<dbReference type="InterPro" id="IPR014039">
    <property type="entry name" value="Transl_elong_EFTs/EF1B_dimer"/>
</dbReference>
<dbReference type="PANTHER" id="PTHR11741:SF0">
    <property type="entry name" value="ELONGATION FACTOR TS, MITOCHONDRIAL"/>
    <property type="match status" value="1"/>
</dbReference>
<dbReference type="InterPro" id="IPR036402">
    <property type="entry name" value="EF-Ts_dimer_sf"/>
</dbReference>
<gene>
    <name evidence="6" type="primary">tsf</name>
    <name evidence="10" type="ORF">SAMN04487997_0948</name>
</gene>
<dbReference type="Gene3D" id="3.30.479.20">
    <property type="entry name" value="Elongation factor Ts, dimerisation domain"/>
    <property type="match status" value="2"/>
</dbReference>
<dbReference type="OrthoDB" id="9808348at2"/>
<dbReference type="FunFam" id="1.10.286.20:FF:000001">
    <property type="entry name" value="Elongation factor Ts"/>
    <property type="match status" value="1"/>
</dbReference>
<dbReference type="PANTHER" id="PTHR11741">
    <property type="entry name" value="ELONGATION FACTOR TS"/>
    <property type="match status" value="1"/>
</dbReference>
<sequence length="294" mass="31036">MSNISAQLVKELRERSGAGMMECKKALVENNGDIDVAMEWLRKSGLAKADKKASRVAAEGRIVSAQKDGAAVLVEVNCETDFVTKNPDFVKFSDAVADVALKSGAADVAALNAAAYPGGGTVEEAAKGLVATIGEKIEVRRMARVETTDGKIGSYIHGGRIGVLVAIKGGSEELAKGVAMHVAAMNPPYVRAEDVPADFIAKEKEIALSQMSDKDKAKPAEILEKIISGKINKIVSEVTLLGQAYVLDTNMTVGDALKKEGADVQQVVRLAVGEGIEKVEEDFHAEVMKQAGLA</sequence>
<dbReference type="HAMAP" id="MF_00050">
    <property type="entry name" value="EF_Ts"/>
    <property type="match status" value="1"/>
</dbReference>
<evidence type="ECO:0000313" key="10">
    <source>
        <dbReference type="EMBL" id="SEI49294.1"/>
    </source>
</evidence>
<dbReference type="STRING" id="529704.SAMN02927913_0863"/>
<dbReference type="Pfam" id="PF00889">
    <property type="entry name" value="EF_TS"/>
    <property type="match status" value="1"/>
</dbReference>
<dbReference type="AlphaFoldDB" id="A0A1H6R7U5"/>
<evidence type="ECO:0000256" key="4">
    <source>
        <dbReference type="ARBA" id="ARBA00022768"/>
    </source>
</evidence>
<comment type="similarity">
    <text evidence="1 6 7">Belongs to the EF-Ts family.</text>
</comment>
<dbReference type="RefSeq" id="WP_091333984.1">
    <property type="nucleotide sequence ID" value="NZ_FNYC01000001.1"/>
</dbReference>
<comment type="subcellular location">
    <subcellularLocation>
        <location evidence="6 8">Cytoplasm</location>
    </subcellularLocation>
</comment>
<dbReference type="InterPro" id="IPR018101">
    <property type="entry name" value="Transl_elong_Ts_CS"/>
</dbReference>
<evidence type="ECO:0000256" key="8">
    <source>
        <dbReference type="RuleBase" id="RU000643"/>
    </source>
</evidence>
<dbReference type="GO" id="GO:0005737">
    <property type="term" value="C:cytoplasm"/>
    <property type="evidence" value="ECO:0007669"/>
    <property type="project" value="UniProtKB-SubCell"/>
</dbReference>
<feature type="region of interest" description="Involved in Mg(2+) ion dislocation from EF-Tu" evidence="6">
    <location>
        <begin position="80"/>
        <end position="83"/>
    </location>
</feature>
<evidence type="ECO:0000256" key="6">
    <source>
        <dbReference type="HAMAP-Rule" id="MF_00050"/>
    </source>
</evidence>
<evidence type="ECO:0000313" key="11">
    <source>
        <dbReference type="Proteomes" id="UP000199420"/>
    </source>
</evidence>
<comment type="function">
    <text evidence="6 7">Associates with the EF-Tu.GDP complex and induces the exchange of GDP to GTP. It remains bound to the aminoacyl-tRNA.EF-Tu.GTP complex up to the GTP hydrolysis stage on the ribosome.</text>
</comment>
<dbReference type="PROSITE" id="PS01127">
    <property type="entry name" value="EF_TS_2"/>
    <property type="match status" value="1"/>
</dbReference>
<organism evidence="10 11">
    <name type="scientific">Frateuria terrea</name>
    <dbReference type="NCBI Taxonomy" id="529704"/>
    <lineage>
        <taxon>Bacteria</taxon>
        <taxon>Pseudomonadati</taxon>
        <taxon>Pseudomonadota</taxon>
        <taxon>Gammaproteobacteria</taxon>
        <taxon>Lysobacterales</taxon>
        <taxon>Rhodanobacteraceae</taxon>
        <taxon>Frateuria</taxon>
    </lineage>
</organism>
<dbReference type="SUPFAM" id="SSF54713">
    <property type="entry name" value="Elongation factor Ts (EF-Ts), dimerisation domain"/>
    <property type="match status" value="2"/>
</dbReference>
<dbReference type="SUPFAM" id="SSF46934">
    <property type="entry name" value="UBA-like"/>
    <property type="match status" value="1"/>
</dbReference>
<dbReference type="EMBL" id="FNYC01000001">
    <property type="protein sequence ID" value="SEI49294.1"/>
    <property type="molecule type" value="Genomic_DNA"/>
</dbReference>
<dbReference type="Gene3D" id="1.10.8.10">
    <property type="entry name" value="DNA helicase RuvA subunit, C-terminal domain"/>
    <property type="match status" value="1"/>
</dbReference>
<dbReference type="InterPro" id="IPR009060">
    <property type="entry name" value="UBA-like_sf"/>
</dbReference>
<evidence type="ECO:0000256" key="2">
    <source>
        <dbReference type="ARBA" id="ARBA00016956"/>
    </source>
</evidence>
<keyword evidence="4 6" id="KW-0251">Elongation factor</keyword>
<dbReference type="Proteomes" id="UP000199420">
    <property type="component" value="Unassembled WGS sequence"/>
</dbReference>
<reference evidence="10 11" key="1">
    <citation type="submission" date="2016-10" db="EMBL/GenBank/DDBJ databases">
        <authorList>
            <person name="de Groot N.N."/>
        </authorList>
    </citation>
    <scope>NUCLEOTIDE SEQUENCE [LARGE SCALE GENOMIC DNA]</scope>
    <source>
        <strain evidence="10 11">DSM 26515</strain>
    </source>
</reference>
<dbReference type="PROSITE" id="PS01126">
    <property type="entry name" value="EF_TS_1"/>
    <property type="match status" value="1"/>
</dbReference>
<keyword evidence="3 6" id="KW-0963">Cytoplasm</keyword>
<accession>A0A1H6R7U5</accession>
<evidence type="ECO:0000256" key="5">
    <source>
        <dbReference type="ARBA" id="ARBA00022917"/>
    </source>
</evidence>
<dbReference type="GO" id="GO:0003746">
    <property type="term" value="F:translation elongation factor activity"/>
    <property type="evidence" value="ECO:0007669"/>
    <property type="project" value="UniProtKB-UniRule"/>
</dbReference>
<evidence type="ECO:0000259" key="9">
    <source>
        <dbReference type="Pfam" id="PF00889"/>
    </source>
</evidence>
<keyword evidence="5 6" id="KW-0648">Protein biosynthesis</keyword>
<proteinExistence type="inferred from homology"/>
<evidence type="ECO:0000256" key="3">
    <source>
        <dbReference type="ARBA" id="ARBA00022490"/>
    </source>
</evidence>
<dbReference type="InterPro" id="IPR001816">
    <property type="entry name" value="Transl_elong_EFTs/EF1B"/>
</dbReference>
<keyword evidence="11" id="KW-1185">Reference proteome</keyword>
<dbReference type="CDD" id="cd14275">
    <property type="entry name" value="UBA_EF-Ts"/>
    <property type="match status" value="1"/>
</dbReference>